<keyword evidence="4" id="KW-1185">Reference proteome</keyword>
<dbReference type="Gene3D" id="1.20.1250.20">
    <property type="entry name" value="MFS general substrate transporter like domains"/>
    <property type="match status" value="2"/>
</dbReference>
<dbReference type="PANTHER" id="PTHR11328">
    <property type="entry name" value="MAJOR FACILITATOR SUPERFAMILY DOMAIN-CONTAINING PROTEIN"/>
    <property type="match status" value="1"/>
</dbReference>
<dbReference type="InterPro" id="IPR039672">
    <property type="entry name" value="MFS_2"/>
</dbReference>
<dbReference type="SUPFAM" id="SSF103473">
    <property type="entry name" value="MFS general substrate transporter"/>
    <property type="match status" value="1"/>
</dbReference>
<feature type="transmembrane region" description="Helical" evidence="2">
    <location>
        <begin position="205"/>
        <end position="226"/>
    </location>
</feature>
<feature type="transmembrane region" description="Helical" evidence="2">
    <location>
        <begin position="354"/>
        <end position="375"/>
    </location>
</feature>
<keyword evidence="3" id="KW-0813">Transport</keyword>
<feature type="transmembrane region" description="Helical" evidence="2">
    <location>
        <begin position="119"/>
        <end position="137"/>
    </location>
</feature>
<feature type="transmembrane region" description="Helical" evidence="2">
    <location>
        <begin position="413"/>
        <end position="431"/>
    </location>
</feature>
<dbReference type="GO" id="GO:0015293">
    <property type="term" value="F:symporter activity"/>
    <property type="evidence" value="ECO:0007669"/>
    <property type="project" value="InterPro"/>
</dbReference>
<comment type="caution">
    <text evidence="3">The sequence shown here is derived from an EMBL/GenBank/DDBJ whole genome shotgun (WGS) entry which is preliminary data.</text>
</comment>
<dbReference type="PANTHER" id="PTHR11328:SF24">
    <property type="entry name" value="MAJOR FACILITATOR SUPERFAMILY (MFS) PROFILE DOMAIN-CONTAINING PROTEIN"/>
    <property type="match status" value="1"/>
</dbReference>
<proteinExistence type="inferred from homology"/>
<keyword evidence="2" id="KW-0472">Membrane</keyword>
<evidence type="ECO:0000313" key="4">
    <source>
        <dbReference type="Proteomes" id="UP000316343"/>
    </source>
</evidence>
<dbReference type="InterPro" id="IPR036259">
    <property type="entry name" value="MFS_trans_sf"/>
</dbReference>
<dbReference type="AlphaFoldDB" id="A0A547P7H8"/>
<dbReference type="Pfam" id="PF13347">
    <property type="entry name" value="MFS_2"/>
    <property type="match status" value="1"/>
</dbReference>
<keyword evidence="2" id="KW-1133">Transmembrane helix</keyword>
<evidence type="ECO:0000313" key="3">
    <source>
        <dbReference type="EMBL" id="TRD10097.1"/>
    </source>
</evidence>
<gene>
    <name evidence="3" type="ORF">FGU71_14005</name>
</gene>
<dbReference type="GO" id="GO:0008643">
    <property type="term" value="P:carbohydrate transport"/>
    <property type="evidence" value="ECO:0007669"/>
    <property type="project" value="InterPro"/>
</dbReference>
<keyword evidence="2" id="KW-0812">Transmembrane</keyword>
<name>A0A547P7H8_9SPHN</name>
<dbReference type="Proteomes" id="UP000316343">
    <property type="component" value="Unassembled WGS sequence"/>
</dbReference>
<dbReference type="OrthoDB" id="9764596at2"/>
<dbReference type="EMBL" id="VHJK01000002">
    <property type="protein sequence ID" value="TRD10097.1"/>
    <property type="molecule type" value="Genomic_DNA"/>
</dbReference>
<organism evidence="3 4">
    <name type="scientific">Erythrobacter insulae</name>
    <dbReference type="NCBI Taxonomy" id="2584124"/>
    <lineage>
        <taxon>Bacteria</taxon>
        <taxon>Pseudomonadati</taxon>
        <taxon>Pseudomonadota</taxon>
        <taxon>Alphaproteobacteria</taxon>
        <taxon>Sphingomonadales</taxon>
        <taxon>Erythrobacteraceae</taxon>
        <taxon>Erythrobacter/Porphyrobacter group</taxon>
        <taxon>Erythrobacter</taxon>
    </lineage>
</organism>
<accession>A0A547P7H8</accession>
<evidence type="ECO:0000256" key="2">
    <source>
        <dbReference type="SAM" id="Phobius"/>
    </source>
</evidence>
<protein>
    <submittedName>
        <fullName evidence="3">Sugar transporter</fullName>
    </submittedName>
</protein>
<evidence type="ECO:0000256" key="1">
    <source>
        <dbReference type="ARBA" id="ARBA00009617"/>
    </source>
</evidence>
<feature type="transmembrane region" description="Helical" evidence="2">
    <location>
        <begin position="322"/>
        <end position="342"/>
    </location>
</feature>
<keyword evidence="3" id="KW-0762">Sugar transport</keyword>
<feature type="transmembrane region" description="Helical" evidence="2">
    <location>
        <begin position="256"/>
        <end position="280"/>
    </location>
</feature>
<feature type="transmembrane region" description="Helical" evidence="2">
    <location>
        <begin position="56"/>
        <end position="79"/>
    </location>
</feature>
<feature type="transmembrane region" description="Helical" evidence="2">
    <location>
        <begin position="292"/>
        <end position="310"/>
    </location>
</feature>
<dbReference type="GO" id="GO:0005886">
    <property type="term" value="C:plasma membrane"/>
    <property type="evidence" value="ECO:0007669"/>
    <property type="project" value="TreeGrafter"/>
</dbReference>
<feature type="transmembrane region" description="Helical" evidence="2">
    <location>
        <begin position="443"/>
        <end position="468"/>
    </location>
</feature>
<feature type="transmembrane region" description="Helical" evidence="2">
    <location>
        <begin position="164"/>
        <end position="185"/>
    </location>
</feature>
<reference evidence="3 4" key="1">
    <citation type="submission" date="2019-06" db="EMBL/GenBank/DDBJ databases">
        <title>Erythrobacter insulae sp. nov., isolated from a tidal flat.</title>
        <authorList>
            <person name="Yoon J.-H."/>
        </authorList>
    </citation>
    <scope>NUCLEOTIDE SEQUENCE [LARGE SCALE GENOMIC DNA]</scope>
    <source>
        <strain evidence="3 4">JBTF-M21</strain>
    </source>
</reference>
<comment type="similarity">
    <text evidence="1">Belongs to the sodium:galactoside symporter (TC 2.A.2) family.</text>
</comment>
<sequence length="491" mass="53525">MDLAKAIEQAADKAAPSLWTKFAYGFGSVAYGTKDAGLKYFLLLFYSQVMGMDSRLVSLAILVALIFDAVSDPIVGYWSDNLRSRWGRRHPFMYAAAIPVAVSYYFIWIPPSGMSEFAMFWYVVVLAIVIRTFITIYETPSTALAPELTDDYDERSSILSFRYFFGWFGGNAMTVIAFAVIFPAFATAAIENGQFNPDAYERYALLGSCVIFIAIMVSALGTHSYIPKLRAAPPKRDMTLGMIFKDIYQTIAGKSFFALFIASLLAFSASGLSAGLAFYFSTYFWGFTPAQIGAVTFGVFLSAFLGGALAPIVTRKLGKKRGALIVGLVAFVGAPMPIFLRLIDVLPPNGTPEIFWIVLVTQTIDVGLIICYQILAASMMADLVEQGEQATGRRSEGLFFAAATFMRKFGEGFGIVIAGFVLSIAGVAAGAQQGELSEDTLWMLGAVYVPTILILFLSVIAIVSLYDIDRAKHEETLRNLAARKSAASNPK</sequence>
<feature type="transmembrane region" description="Helical" evidence="2">
    <location>
        <begin position="91"/>
        <end position="107"/>
    </location>
</feature>